<dbReference type="Proteomes" id="UP000344571">
    <property type="component" value="Chromosome"/>
</dbReference>
<keyword evidence="10" id="KW-1185">Reference proteome</keyword>
<reference evidence="8 10" key="2">
    <citation type="submission" date="2018-10" db="EMBL/GenBank/DDBJ databases">
        <title>Complete genome sequence of Pseudomonas pelagia strain Kongs-67.</title>
        <authorList>
            <person name="Sinha R.K."/>
            <person name="Krishnan K."/>
        </authorList>
    </citation>
    <scope>NUCLEOTIDE SEQUENCE [LARGE SCALE GENOMIC DNA]</scope>
    <source>
        <strain evidence="8 10">Kongs-67</strain>
    </source>
</reference>
<organism evidence="7 9">
    <name type="scientific">Halopseudomonas pelagia</name>
    <dbReference type="NCBI Taxonomy" id="553151"/>
    <lineage>
        <taxon>Bacteria</taxon>
        <taxon>Pseudomonadati</taxon>
        <taxon>Pseudomonadota</taxon>
        <taxon>Gammaproteobacteria</taxon>
        <taxon>Pseudomonadales</taxon>
        <taxon>Pseudomonadaceae</taxon>
        <taxon>Halopseudomonas</taxon>
    </lineage>
</organism>
<evidence type="ECO:0000313" key="9">
    <source>
        <dbReference type="Proteomes" id="UP000243750"/>
    </source>
</evidence>
<dbReference type="RefSeq" id="WP_096345904.1">
    <property type="nucleotide sequence ID" value="NZ_CP033116.1"/>
</dbReference>
<evidence type="ECO:0000259" key="6">
    <source>
        <dbReference type="Pfam" id="PF01266"/>
    </source>
</evidence>
<sequence length="375" mass="40284">MVDSEVVVVGAGVVGLAIAQRLARGGREVLVLEQEAWPGQHASSRNSEVIHAGIYYAPGSLKARLCREGRDLLYAWCAEYAVMHRRVGKLLVAVEAAELPALQALQTNAKANGVELQPLTAAELHAREPAVRGVAGLFSPLTGIIDSHGLMGSYEAALQQAGGALQCRTRVDRVDTIAGGFRLSGDSAGDVFTLTCRYLINAGGLFAQALAASVESMPEQQIPPLHLCQGQYFAYSGRSPFSHLVYPMPEANATGLGVHATLDLAGQLRFGPDVRYQQQLDYAMDESRREAFAKAVMRYWPECQAEKLVPAYAGVRAKLSAAGEAAMDFFIQDHSSHAVPGLINLFGIESPGLTASLALAEEVATRFKSLYPIRY</sequence>
<accession>A0AA91Z6N9</accession>
<keyword evidence="3" id="KW-0274">FAD</keyword>
<dbReference type="Gene3D" id="3.50.50.60">
    <property type="entry name" value="FAD/NAD(P)-binding domain"/>
    <property type="match status" value="1"/>
</dbReference>
<keyword evidence="2" id="KW-0285">Flavoprotein</keyword>
<gene>
    <name evidence="7" type="ORF">CO192_07000</name>
    <name evidence="8" type="ORF">EAO82_20610</name>
</gene>
<comment type="similarity">
    <text evidence="5">Belongs to the L2HGDH family.</text>
</comment>
<evidence type="ECO:0000313" key="8">
    <source>
        <dbReference type="EMBL" id="QFY58541.1"/>
    </source>
</evidence>
<dbReference type="PANTHER" id="PTHR43104:SF4">
    <property type="entry name" value="L-2-HYDROXYGLUTARATE DEHYDROGENASE, MITOCHONDRIAL"/>
    <property type="match status" value="1"/>
</dbReference>
<dbReference type="Pfam" id="PF01266">
    <property type="entry name" value="DAO"/>
    <property type="match status" value="1"/>
</dbReference>
<dbReference type="SUPFAM" id="SSF51905">
    <property type="entry name" value="FAD/NAD(P)-binding domain"/>
    <property type="match status" value="1"/>
</dbReference>
<dbReference type="InterPro" id="IPR006076">
    <property type="entry name" value="FAD-dep_OxRdtase"/>
</dbReference>
<feature type="domain" description="FAD dependent oxidoreductase" evidence="6">
    <location>
        <begin position="6"/>
        <end position="365"/>
    </location>
</feature>
<evidence type="ECO:0000256" key="4">
    <source>
        <dbReference type="ARBA" id="ARBA00023002"/>
    </source>
</evidence>
<proteinExistence type="inferred from homology"/>
<evidence type="ECO:0000256" key="2">
    <source>
        <dbReference type="ARBA" id="ARBA00022630"/>
    </source>
</evidence>
<keyword evidence="4" id="KW-0560">Oxidoreductase</keyword>
<dbReference type="GO" id="GO:0047545">
    <property type="term" value="F:(S)-2-hydroxyglutarate dehydrogenase activity"/>
    <property type="evidence" value="ECO:0007669"/>
    <property type="project" value="TreeGrafter"/>
</dbReference>
<evidence type="ECO:0000256" key="5">
    <source>
        <dbReference type="ARBA" id="ARBA00037941"/>
    </source>
</evidence>
<evidence type="ECO:0000256" key="3">
    <source>
        <dbReference type="ARBA" id="ARBA00022827"/>
    </source>
</evidence>
<dbReference type="Gene3D" id="3.30.9.10">
    <property type="entry name" value="D-Amino Acid Oxidase, subunit A, domain 2"/>
    <property type="match status" value="1"/>
</dbReference>
<dbReference type="AlphaFoldDB" id="A0AA91Z6N9"/>
<dbReference type="PANTHER" id="PTHR43104">
    <property type="entry name" value="L-2-HYDROXYGLUTARATE DEHYDROGENASE, MITOCHONDRIAL"/>
    <property type="match status" value="1"/>
</dbReference>
<evidence type="ECO:0000313" key="7">
    <source>
        <dbReference type="EMBL" id="PCD00082.1"/>
    </source>
</evidence>
<dbReference type="Proteomes" id="UP000243750">
    <property type="component" value="Unassembled WGS sequence"/>
</dbReference>
<evidence type="ECO:0000256" key="1">
    <source>
        <dbReference type="ARBA" id="ARBA00001974"/>
    </source>
</evidence>
<dbReference type="PRINTS" id="PR00420">
    <property type="entry name" value="RNGMNOXGNASE"/>
</dbReference>
<name>A0AA91Z6N9_9GAMM</name>
<reference evidence="7 9" key="1">
    <citation type="submission" date="2017-09" db="EMBL/GenBank/DDBJ databases">
        <title>Bacterial and phytoplankton interrelationship in Kongsfjorden, an Arctic fjord.</title>
        <authorList>
            <person name="Sinha R."/>
            <person name="Krishnan K."/>
        </authorList>
    </citation>
    <scope>NUCLEOTIDE SEQUENCE [LARGE SCALE GENOMIC DNA]</scope>
    <source>
        <strain evidence="7 9">58</strain>
    </source>
</reference>
<protein>
    <submittedName>
        <fullName evidence="7 8">FAD-dependent oxidoreductase</fullName>
    </submittedName>
</protein>
<dbReference type="EMBL" id="NWMT01000070">
    <property type="protein sequence ID" value="PCD00082.1"/>
    <property type="molecule type" value="Genomic_DNA"/>
</dbReference>
<evidence type="ECO:0000313" key="10">
    <source>
        <dbReference type="Proteomes" id="UP000344571"/>
    </source>
</evidence>
<dbReference type="EMBL" id="CP033116">
    <property type="protein sequence ID" value="QFY58541.1"/>
    <property type="molecule type" value="Genomic_DNA"/>
</dbReference>
<dbReference type="InterPro" id="IPR036188">
    <property type="entry name" value="FAD/NAD-bd_sf"/>
</dbReference>
<comment type="cofactor">
    <cofactor evidence="1">
        <name>FAD</name>
        <dbReference type="ChEBI" id="CHEBI:57692"/>
    </cofactor>
</comment>